<proteinExistence type="inferred from homology"/>
<evidence type="ECO:0000313" key="3">
    <source>
        <dbReference type="EMBL" id="CAL4130176.1"/>
    </source>
</evidence>
<dbReference type="PANTHER" id="PTHR11200:SF275">
    <property type="entry name" value="LD06095P"/>
    <property type="match status" value="1"/>
</dbReference>
<comment type="similarity">
    <text evidence="1">Belongs to the inositol 1,4,5-trisphosphate 5-phosphatase type II family.</text>
</comment>
<dbReference type="InterPro" id="IPR000300">
    <property type="entry name" value="IPPc"/>
</dbReference>
<dbReference type="Pfam" id="PF17751">
    <property type="entry name" value="SKICH"/>
    <property type="match status" value="1"/>
</dbReference>
<comment type="caution">
    <text evidence="3">The sequence shown here is derived from an EMBL/GenBank/DDBJ whole genome shotgun (WGS) entry which is preliminary data.</text>
</comment>
<feature type="non-terminal residue" evidence="3">
    <location>
        <position position="425"/>
    </location>
</feature>
<protein>
    <recommendedName>
        <fullName evidence="2">Inositol polyphosphate-related phosphatase domain-containing protein</fullName>
    </recommendedName>
</protein>
<evidence type="ECO:0000313" key="4">
    <source>
        <dbReference type="Proteomes" id="UP001497623"/>
    </source>
</evidence>
<organism evidence="3 4">
    <name type="scientific">Meganyctiphanes norvegica</name>
    <name type="common">Northern krill</name>
    <name type="synonym">Thysanopoda norvegica</name>
    <dbReference type="NCBI Taxonomy" id="48144"/>
    <lineage>
        <taxon>Eukaryota</taxon>
        <taxon>Metazoa</taxon>
        <taxon>Ecdysozoa</taxon>
        <taxon>Arthropoda</taxon>
        <taxon>Crustacea</taxon>
        <taxon>Multicrustacea</taxon>
        <taxon>Malacostraca</taxon>
        <taxon>Eumalacostraca</taxon>
        <taxon>Eucarida</taxon>
        <taxon>Euphausiacea</taxon>
        <taxon>Euphausiidae</taxon>
        <taxon>Meganyctiphanes</taxon>
    </lineage>
</organism>
<evidence type="ECO:0000256" key="1">
    <source>
        <dbReference type="ARBA" id="ARBA00005910"/>
    </source>
</evidence>
<dbReference type="InterPro" id="IPR046985">
    <property type="entry name" value="IP5"/>
</dbReference>
<dbReference type="SUPFAM" id="SSF56219">
    <property type="entry name" value="DNase I-like"/>
    <property type="match status" value="1"/>
</dbReference>
<dbReference type="InterPro" id="IPR036691">
    <property type="entry name" value="Endo/exonu/phosph_ase_sf"/>
</dbReference>
<dbReference type="SMART" id="SM00128">
    <property type="entry name" value="IPPc"/>
    <property type="match status" value="1"/>
</dbReference>
<dbReference type="GO" id="GO:0046856">
    <property type="term" value="P:phosphatidylinositol dephosphorylation"/>
    <property type="evidence" value="ECO:0007669"/>
    <property type="project" value="InterPro"/>
</dbReference>
<evidence type="ECO:0000259" key="2">
    <source>
        <dbReference type="SMART" id="SM00128"/>
    </source>
</evidence>
<dbReference type="GO" id="GO:0005737">
    <property type="term" value="C:cytoplasm"/>
    <property type="evidence" value="ECO:0007669"/>
    <property type="project" value="TreeGrafter"/>
</dbReference>
<accession>A0AAV2RKN4</accession>
<sequence length="425" mass="49877">MGHQMDKILKIAIIWALKDNKTSFGSFLNTSKNTGTLHAAQLLSDFYIFFSFKDFHMKNVVTQPDFRFRKESMWYTGYVDFISERPIAKMGSKKLKGFIGIINTRRLIKRHFLYRRTIIHTKNIFEGIWDHYLNFRLRGFLNFCLILSLFAHYDKMRQKFKNPREITKNLEYKLLNYSKIIISTYVFWMGDQNFRLDQTIDAETIAKKVAADDLKTLTHLDELRHAQKEGDAFAQLTEGELTFPPTYKYGTGKSTYDLARRPAWTDRILHQVHVEAYENIKLSVEQTRYTDVRSYTQSDHKPVVSDFKIKVFANHEERCVHFQPVVEWVVGEGGKVTYSTDADVTPSPWDYIALYKADFSCVHQYITYTYAPQAPVITSPNTYAVMFNDELVQDPGEYVLLYYSGKYTCYLAMSERFHVVQKEDQ</sequence>
<name>A0AAV2RKN4_MEGNR</name>
<dbReference type="GO" id="GO:0005886">
    <property type="term" value="C:plasma membrane"/>
    <property type="evidence" value="ECO:0007669"/>
    <property type="project" value="TreeGrafter"/>
</dbReference>
<dbReference type="AlphaFoldDB" id="A0AAV2RKN4"/>
<dbReference type="GO" id="GO:0001726">
    <property type="term" value="C:ruffle"/>
    <property type="evidence" value="ECO:0007669"/>
    <property type="project" value="TreeGrafter"/>
</dbReference>
<dbReference type="GO" id="GO:0004439">
    <property type="term" value="F:phosphatidylinositol-4,5-bisphosphate 5-phosphatase activity"/>
    <property type="evidence" value="ECO:0007669"/>
    <property type="project" value="TreeGrafter"/>
</dbReference>
<keyword evidence="4" id="KW-1185">Reference proteome</keyword>
<dbReference type="PANTHER" id="PTHR11200">
    <property type="entry name" value="INOSITOL 5-PHOSPHATASE"/>
    <property type="match status" value="1"/>
</dbReference>
<gene>
    <name evidence="3" type="ORF">MNOR_LOCUS26439</name>
</gene>
<reference evidence="3 4" key="1">
    <citation type="submission" date="2024-05" db="EMBL/GenBank/DDBJ databases">
        <authorList>
            <person name="Wallberg A."/>
        </authorList>
    </citation>
    <scope>NUCLEOTIDE SEQUENCE [LARGE SCALE GENOMIC DNA]</scope>
</reference>
<dbReference type="InterPro" id="IPR041611">
    <property type="entry name" value="SKICH"/>
</dbReference>
<dbReference type="Gene3D" id="3.60.10.10">
    <property type="entry name" value="Endonuclease/exonuclease/phosphatase"/>
    <property type="match status" value="1"/>
</dbReference>
<dbReference type="Proteomes" id="UP001497623">
    <property type="component" value="Unassembled WGS sequence"/>
</dbReference>
<dbReference type="EMBL" id="CAXKWB010026418">
    <property type="protein sequence ID" value="CAL4130176.1"/>
    <property type="molecule type" value="Genomic_DNA"/>
</dbReference>
<dbReference type="Pfam" id="PF22669">
    <property type="entry name" value="Exo_endo_phos2"/>
    <property type="match status" value="1"/>
</dbReference>
<feature type="domain" description="Inositol polyphosphate-related phosphatase" evidence="2">
    <location>
        <begin position="18"/>
        <end position="315"/>
    </location>
</feature>
<dbReference type="Gene3D" id="2.60.40.2840">
    <property type="match status" value="1"/>
</dbReference>